<keyword evidence="3" id="KW-0975">Bacterial flagellum</keyword>
<protein>
    <submittedName>
        <fullName evidence="6">C-di-GMP-binding flagellar brake protein YcgR</fullName>
    </submittedName>
</protein>
<evidence type="ECO:0000313" key="6">
    <source>
        <dbReference type="EMBL" id="NRT56977.1"/>
    </source>
</evidence>
<dbReference type="Gene3D" id="2.40.10.220">
    <property type="entry name" value="predicted glycosyltransferase like domains"/>
    <property type="match status" value="1"/>
</dbReference>
<organism evidence="6 7">
    <name type="scientific">Sphaerotilus uruguayifluvii</name>
    <dbReference type="NCBI Taxonomy" id="2735897"/>
    <lineage>
        <taxon>Bacteria</taxon>
        <taxon>Pseudomonadati</taxon>
        <taxon>Pseudomonadota</taxon>
        <taxon>Betaproteobacteria</taxon>
        <taxon>Burkholderiales</taxon>
        <taxon>Sphaerotilaceae</taxon>
        <taxon>Sphaerotilus</taxon>
    </lineage>
</organism>
<comment type="caution">
    <text evidence="6">The sequence shown here is derived from an EMBL/GenBank/DDBJ whole genome shotgun (WGS) entry which is preliminary data.</text>
</comment>
<evidence type="ECO:0000256" key="2">
    <source>
        <dbReference type="ARBA" id="ARBA00022741"/>
    </source>
</evidence>
<feature type="domain" description="Type III secretion system flagellar brake protein YcgR PilZN" evidence="5">
    <location>
        <begin position="14"/>
        <end position="118"/>
    </location>
</feature>
<keyword evidence="1" id="KW-0973">c-di-GMP</keyword>
<dbReference type="InterPro" id="IPR009926">
    <property type="entry name" value="T3SS_YcgR_PilZN"/>
</dbReference>
<dbReference type="Gene3D" id="2.30.110.10">
    <property type="entry name" value="Electron Transport, Fmn-binding Protein, Chain A"/>
    <property type="match status" value="1"/>
</dbReference>
<keyword evidence="6" id="KW-0966">Cell projection</keyword>
<keyword evidence="2" id="KW-0547">Nucleotide-binding</keyword>
<gene>
    <name evidence="6" type="ORF">HNQ01_002726</name>
</gene>
<evidence type="ECO:0000313" key="7">
    <source>
        <dbReference type="Proteomes" id="UP001516061"/>
    </source>
</evidence>
<dbReference type="Pfam" id="PF07238">
    <property type="entry name" value="PilZ"/>
    <property type="match status" value="1"/>
</dbReference>
<dbReference type="Pfam" id="PF07317">
    <property type="entry name" value="PilZN"/>
    <property type="match status" value="1"/>
</dbReference>
<accession>A0ABX2G6Y6</accession>
<dbReference type="InterPro" id="IPR009875">
    <property type="entry name" value="PilZ_domain"/>
</dbReference>
<dbReference type="RefSeq" id="WP_173805982.1">
    <property type="nucleotide sequence ID" value="NZ_JABSNM010000011.1"/>
</dbReference>
<name>A0ABX2G6Y6_9BURK</name>
<evidence type="ECO:0000259" key="4">
    <source>
        <dbReference type="Pfam" id="PF07238"/>
    </source>
</evidence>
<evidence type="ECO:0000259" key="5">
    <source>
        <dbReference type="Pfam" id="PF07317"/>
    </source>
</evidence>
<keyword evidence="7" id="KW-1185">Reference proteome</keyword>
<dbReference type="EMBL" id="JABSNM010000011">
    <property type="protein sequence ID" value="NRT56977.1"/>
    <property type="molecule type" value="Genomic_DNA"/>
</dbReference>
<feature type="domain" description="PilZ" evidence="4">
    <location>
        <begin position="120"/>
        <end position="233"/>
    </location>
</feature>
<keyword evidence="6" id="KW-0969">Cilium</keyword>
<sequence length="244" mass="27090">MHPSDRGGEPSELRVRSQIEIRSLLRQLVEGDIPVALSGAGGLSYATSLWAEDASRQMLVFAADPKAEMVERLIGSGEATATAYLDNVKLQFEVPDLVLVHGRTGSVLNAPYPRELYRFQRRSSYRVRPIGRGQAHASLRHDDLPGRQLDLRIIDLSYTGVALMLAEPLELFQRGLVLSNVMLELDAGTQLNVGLRVSHVSRTEAIGSCYLRVGCELVGLDLAAQRDLQRYIDQTQRRSRLLTL</sequence>
<evidence type="ECO:0000256" key="1">
    <source>
        <dbReference type="ARBA" id="ARBA00022636"/>
    </source>
</evidence>
<keyword evidence="6" id="KW-0282">Flagellum</keyword>
<reference evidence="6 7" key="1">
    <citation type="submission" date="2020-05" db="EMBL/GenBank/DDBJ databases">
        <title>Genomic Encyclopedia of Type Strains, Phase IV (KMG-V): Genome sequencing to study the core and pangenomes of soil and plant-associated prokaryotes.</title>
        <authorList>
            <person name="Whitman W."/>
        </authorList>
    </citation>
    <scope>NUCLEOTIDE SEQUENCE [LARGE SCALE GENOMIC DNA]</scope>
    <source>
        <strain evidence="6 7">C29</strain>
    </source>
</reference>
<dbReference type="Proteomes" id="UP001516061">
    <property type="component" value="Unassembled WGS sequence"/>
</dbReference>
<proteinExistence type="predicted"/>
<evidence type="ECO:0000256" key="3">
    <source>
        <dbReference type="ARBA" id="ARBA00023143"/>
    </source>
</evidence>
<dbReference type="InterPro" id="IPR012349">
    <property type="entry name" value="Split_barrel_FMN-bd"/>
</dbReference>